<protein>
    <submittedName>
        <fullName evidence="2">Uncharacterized protein</fullName>
    </submittedName>
</protein>
<dbReference type="EMBL" id="JAACJN010000004">
    <property type="protein sequence ID" value="KAF5392683.1"/>
    <property type="molecule type" value="Genomic_DNA"/>
</dbReference>
<evidence type="ECO:0000313" key="3">
    <source>
        <dbReference type="Proteomes" id="UP000518752"/>
    </source>
</evidence>
<accession>A0A8H5I0D9</accession>
<gene>
    <name evidence="2" type="ORF">D9757_000912</name>
</gene>
<name>A0A8H5I0D9_9AGAR</name>
<proteinExistence type="predicted"/>
<keyword evidence="3" id="KW-1185">Reference proteome</keyword>
<feature type="region of interest" description="Disordered" evidence="1">
    <location>
        <begin position="290"/>
        <end position="333"/>
    </location>
</feature>
<organism evidence="2 3">
    <name type="scientific">Collybiopsis confluens</name>
    <dbReference type="NCBI Taxonomy" id="2823264"/>
    <lineage>
        <taxon>Eukaryota</taxon>
        <taxon>Fungi</taxon>
        <taxon>Dikarya</taxon>
        <taxon>Basidiomycota</taxon>
        <taxon>Agaricomycotina</taxon>
        <taxon>Agaricomycetes</taxon>
        <taxon>Agaricomycetidae</taxon>
        <taxon>Agaricales</taxon>
        <taxon>Marasmiineae</taxon>
        <taxon>Omphalotaceae</taxon>
        <taxon>Collybiopsis</taxon>
    </lineage>
</organism>
<evidence type="ECO:0000256" key="1">
    <source>
        <dbReference type="SAM" id="MobiDB-lite"/>
    </source>
</evidence>
<sequence length="333" mass="37762">MASDVLHTFAFEVDGKIDPEPFAKMLNYRSVGNFRLLDSAPFLKSNYSIPAECVQKNAKIFSITEKAFWELTDLGSGGARPQDSPTADISLNNIHVTPSTNSLGTFVFSYRAIFSQKRYLTTKNLNHLRSRFASATVDSLFQNSPQPSHPFLLQEASRYQTVLSFLAREKATLPDLPSSQEGASVVRMANLAAGNKKYHVCCIYVEKTWKDVSWSFLFVQCVKKKFDLTLPHSALEFLQNLYNMMDCLLWPEDDITPDLQTRMKEMVQELGKVKTHGCFTDNAQSSVGLKRKDYDTDQGQQDQPDKKRTHLARGNSHFRSLNQDTDTEFDSIQ</sequence>
<comment type="caution">
    <text evidence="2">The sequence shown here is derived from an EMBL/GenBank/DDBJ whole genome shotgun (WGS) entry which is preliminary data.</text>
</comment>
<reference evidence="2 3" key="1">
    <citation type="journal article" date="2020" name="ISME J.">
        <title>Uncovering the hidden diversity of litter-decomposition mechanisms in mushroom-forming fungi.</title>
        <authorList>
            <person name="Floudas D."/>
            <person name="Bentzer J."/>
            <person name="Ahren D."/>
            <person name="Johansson T."/>
            <person name="Persson P."/>
            <person name="Tunlid A."/>
        </authorList>
    </citation>
    <scope>NUCLEOTIDE SEQUENCE [LARGE SCALE GENOMIC DNA]</scope>
    <source>
        <strain evidence="2 3">CBS 406.79</strain>
    </source>
</reference>
<dbReference type="Proteomes" id="UP000518752">
    <property type="component" value="Unassembled WGS sequence"/>
</dbReference>
<evidence type="ECO:0000313" key="2">
    <source>
        <dbReference type="EMBL" id="KAF5392683.1"/>
    </source>
</evidence>
<dbReference type="AlphaFoldDB" id="A0A8H5I0D9"/>